<feature type="compositionally biased region" description="Basic and acidic residues" evidence="6">
    <location>
        <begin position="282"/>
        <end position="291"/>
    </location>
</feature>
<name>A0A6N8IY47_9BURK</name>
<dbReference type="EMBL" id="WSEL01000009">
    <property type="protein sequence ID" value="MVQ31939.1"/>
    <property type="molecule type" value="Genomic_DNA"/>
</dbReference>
<accession>A0A6N8IY47</accession>
<dbReference type="InterPro" id="IPR042098">
    <property type="entry name" value="TauD-like_sf"/>
</dbReference>
<dbReference type="Gene3D" id="3.60.130.10">
    <property type="entry name" value="Clavaminate synthase-like"/>
    <property type="match status" value="1"/>
</dbReference>
<keyword evidence="3 8" id="KW-0223">Dioxygenase</keyword>
<evidence type="ECO:0000256" key="6">
    <source>
        <dbReference type="SAM" id="MobiDB-lite"/>
    </source>
</evidence>
<sequence>MDIRQLSYPLGAEIRGIDLREALDDATVAAIRQAWIDHLVLCFPGQSLSPQQQIAFCSRFGTLDDHRNRPLWNRPDFPEVNIVSNKPQTIGGKKLMTLVADKWHTDMSFSNRSATASWLHALQLPSIGGDTMFANMYRAYEALSPAMRALAGQLQGVHDVSGAPDFHRYTPEVQAERRRNYPPVVHPVVRTHPESGRQHLFVGGFLKHFVGYTERESRPLIDFFNEFASGPEFVYRHRWTTGDMLMWDNRCLLHYAVQDYDPTELRVLQRCTLFAPVSGHYHDPQEPDGIRKTPWSREPVEAVPGAPREPVAPAAM</sequence>
<keyword evidence="9" id="KW-1185">Reference proteome</keyword>
<evidence type="ECO:0000256" key="4">
    <source>
        <dbReference type="ARBA" id="ARBA00023002"/>
    </source>
</evidence>
<comment type="caution">
    <text evidence="8">The sequence shown here is derived from an EMBL/GenBank/DDBJ whole genome shotgun (WGS) entry which is preliminary data.</text>
</comment>
<evidence type="ECO:0000313" key="8">
    <source>
        <dbReference type="EMBL" id="MVQ31939.1"/>
    </source>
</evidence>
<keyword evidence="5" id="KW-0408">Iron</keyword>
<gene>
    <name evidence="8" type="ORF">GON04_20945</name>
</gene>
<evidence type="ECO:0000259" key="7">
    <source>
        <dbReference type="Pfam" id="PF02668"/>
    </source>
</evidence>
<evidence type="ECO:0000256" key="5">
    <source>
        <dbReference type="ARBA" id="ARBA00023004"/>
    </source>
</evidence>
<dbReference type="PANTHER" id="PTHR30468:SF1">
    <property type="entry name" value="ALPHA-KETOGLUTARATE-DEPENDENT SULFONATE DIOXYGENASE"/>
    <property type="match status" value="1"/>
</dbReference>
<dbReference type="InterPro" id="IPR051323">
    <property type="entry name" value="AtsK-like"/>
</dbReference>
<feature type="region of interest" description="Disordered" evidence="6">
    <location>
        <begin position="282"/>
        <end position="316"/>
    </location>
</feature>
<dbReference type="RefSeq" id="WP_157399940.1">
    <property type="nucleotide sequence ID" value="NZ_WSEL01000009.1"/>
</dbReference>
<keyword evidence="4" id="KW-0560">Oxidoreductase</keyword>
<dbReference type="GO" id="GO:0005737">
    <property type="term" value="C:cytoplasm"/>
    <property type="evidence" value="ECO:0007669"/>
    <property type="project" value="TreeGrafter"/>
</dbReference>
<evidence type="ECO:0000313" key="9">
    <source>
        <dbReference type="Proteomes" id="UP000469385"/>
    </source>
</evidence>
<evidence type="ECO:0000256" key="1">
    <source>
        <dbReference type="ARBA" id="ARBA00005896"/>
    </source>
</evidence>
<dbReference type="PANTHER" id="PTHR30468">
    <property type="entry name" value="ALPHA-KETOGLUTARATE-DEPENDENT SULFONATE DIOXYGENASE"/>
    <property type="match status" value="1"/>
</dbReference>
<dbReference type="Proteomes" id="UP000469385">
    <property type="component" value="Unassembled WGS sequence"/>
</dbReference>
<dbReference type="SUPFAM" id="SSF51197">
    <property type="entry name" value="Clavaminate synthase-like"/>
    <property type="match status" value="1"/>
</dbReference>
<organism evidence="8 9">
    <name type="scientific">Ramlibacter pinisoli</name>
    <dbReference type="NCBI Taxonomy" id="2682844"/>
    <lineage>
        <taxon>Bacteria</taxon>
        <taxon>Pseudomonadati</taxon>
        <taxon>Pseudomonadota</taxon>
        <taxon>Betaproteobacteria</taxon>
        <taxon>Burkholderiales</taxon>
        <taxon>Comamonadaceae</taxon>
        <taxon>Ramlibacter</taxon>
    </lineage>
</organism>
<keyword evidence="2" id="KW-0479">Metal-binding</keyword>
<dbReference type="GO" id="GO:0046872">
    <property type="term" value="F:metal ion binding"/>
    <property type="evidence" value="ECO:0007669"/>
    <property type="project" value="UniProtKB-KW"/>
</dbReference>
<evidence type="ECO:0000256" key="3">
    <source>
        <dbReference type="ARBA" id="ARBA00022964"/>
    </source>
</evidence>
<dbReference type="GO" id="GO:0000908">
    <property type="term" value="F:taurine dioxygenase activity"/>
    <property type="evidence" value="ECO:0007669"/>
    <property type="project" value="TreeGrafter"/>
</dbReference>
<feature type="domain" description="TauD/TfdA-like" evidence="7">
    <location>
        <begin position="3"/>
        <end position="272"/>
    </location>
</feature>
<protein>
    <submittedName>
        <fullName evidence="8">TauD/TfdA family dioxygenase</fullName>
    </submittedName>
</protein>
<evidence type="ECO:0000256" key="2">
    <source>
        <dbReference type="ARBA" id="ARBA00022723"/>
    </source>
</evidence>
<dbReference type="Pfam" id="PF02668">
    <property type="entry name" value="TauD"/>
    <property type="match status" value="1"/>
</dbReference>
<dbReference type="GO" id="GO:0006790">
    <property type="term" value="P:sulfur compound metabolic process"/>
    <property type="evidence" value="ECO:0007669"/>
    <property type="project" value="TreeGrafter"/>
</dbReference>
<dbReference type="AlphaFoldDB" id="A0A6N8IY47"/>
<comment type="similarity">
    <text evidence="1">Belongs to the TfdA dioxygenase family.</text>
</comment>
<reference evidence="8 9" key="1">
    <citation type="submission" date="2019-12" db="EMBL/GenBank/DDBJ databases">
        <authorList>
            <person name="Huq M.A."/>
        </authorList>
    </citation>
    <scope>NUCLEOTIDE SEQUENCE [LARGE SCALE GENOMIC DNA]</scope>
    <source>
        <strain evidence="8 9">MAH-25</strain>
    </source>
</reference>
<proteinExistence type="inferred from homology"/>
<dbReference type="InterPro" id="IPR003819">
    <property type="entry name" value="TauD/TfdA-like"/>
</dbReference>